<evidence type="ECO:0000313" key="2">
    <source>
        <dbReference type="EMBL" id="CAE7220774.1"/>
    </source>
</evidence>
<protein>
    <submittedName>
        <fullName evidence="2">Uncharacterized protein</fullName>
    </submittedName>
</protein>
<evidence type="ECO:0000313" key="3">
    <source>
        <dbReference type="Proteomes" id="UP000604046"/>
    </source>
</evidence>
<dbReference type="OrthoDB" id="445176at2759"/>
<dbReference type="AlphaFoldDB" id="A0A812K553"/>
<dbReference type="EMBL" id="CAJNDS010000586">
    <property type="protein sequence ID" value="CAE7220774.1"/>
    <property type="molecule type" value="Genomic_DNA"/>
</dbReference>
<comment type="caution">
    <text evidence="2">The sequence shown here is derived from an EMBL/GenBank/DDBJ whole genome shotgun (WGS) entry which is preliminary data.</text>
</comment>
<gene>
    <name evidence="2" type="ORF">SNAT2548_LOCUS8085</name>
</gene>
<sequence>MALHLDCTDSDAQQITVEPSGGGSSFKLRRSPHTLPNDWKYDSDKKTIKKTSGNKCLEARGRGRVEEVDCSQRIEQEWTMSHGLPGLVDAPISCPGDQVISYMKKTHSQIQYKCSHVSSLGMCSPHYSTQVETKSPELETIKALRQLGAFCPPGEGLKSFESEASDKGAWIRFKYECCQISRVPVSIYPLMTGAGKRDFDTGMAQAWEGIYCPSGSTNGRVDFTQSRSFKPGQSASGTLKYDKNDGKWCVSGKDCAYSDVVHPLDLQLHTSQWYVVPVSDFDAIFEARGAKTTPKKKRKPPPLIKFGASDPEYLPECKDESHPGARKFKLASMNEEAKELDDENPCKYVYGAPPTNQDMDGADGMTGWIDDLVDTVGPGQGGVTYKSVKECSDRDIVRELQMAKWSQAHNYHTMGFDYARDLIMAYADGMPEVEAAPIGAGFEFQPGSILAAYSTWYFNTIQLGEDIAMQQHEMHFEQAGHDDCNPIQHGFARTFCDLHCIRDAVRKGDDAILRALEEAVEIIGKNTQLLLEHYVGEESGSLLVEEASKIRRGLATQFQELRAVAQEAALETRASLAGARAIKAFAGRWRHQGNVSGLASLHTMAGEVAQLHSTVTAVSSQKLSRVEEMQQNSLETVAYMNKFLKARAHVLGLYHQTASRAKTAQTWFKQHWTNKMSVLDELRDASVAQALETFDTMWWQVRRKLDAYLDAADDHTRAMSHAVDSLRSYAGQCHASFVQLKKSYAASIRAEKHDHATLKSTWSEMAVQVGMIASKIVDAKLLDQLALADAKVAKQPDVGKAERATICGNSSAALMSTRAHLAEAMTNGFLGQTQNQLSILFGEMAMLQQRYHAALGEAPGAEEVRLAQGRLSAAMKAARLGVDNLATSIAEHWRSHLCK</sequence>
<name>A0A812K553_9DINO</name>
<organism evidence="2 3">
    <name type="scientific">Symbiodinium natans</name>
    <dbReference type="NCBI Taxonomy" id="878477"/>
    <lineage>
        <taxon>Eukaryota</taxon>
        <taxon>Sar</taxon>
        <taxon>Alveolata</taxon>
        <taxon>Dinophyceae</taxon>
        <taxon>Suessiales</taxon>
        <taxon>Symbiodiniaceae</taxon>
        <taxon>Symbiodinium</taxon>
    </lineage>
</organism>
<proteinExistence type="predicted"/>
<evidence type="ECO:0000256" key="1">
    <source>
        <dbReference type="SAM" id="MobiDB-lite"/>
    </source>
</evidence>
<keyword evidence="3" id="KW-1185">Reference proteome</keyword>
<dbReference type="Proteomes" id="UP000604046">
    <property type="component" value="Unassembled WGS sequence"/>
</dbReference>
<feature type="region of interest" description="Disordered" evidence="1">
    <location>
        <begin position="1"/>
        <end position="41"/>
    </location>
</feature>
<accession>A0A812K553</accession>
<reference evidence="2" key="1">
    <citation type="submission" date="2021-02" db="EMBL/GenBank/DDBJ databases">
        <authorList>
            <person name="Dougan E. K."/>
            <person name="Rhodes N."/>
            <person name="Thang M."/>
            <person name="Chan C."/>
        </authorList>
    </citation>
    <scope>NUCLEOTIDE SEQUENCE</scope>
</reference>